<name>A0A209A5Y8_YERIN</name>
<dbReference type="RefSeq" id="WP_087815610.1">
    <property type="nucleotide sequence ID" value="NZ_NHOI01000009.1"/>
</dbReference>
<sequence>MENLNSLAEEVAKAYLRHLKIETGSDVVTINGVSKHVDIEQLAFGLVGIVHYNSKKLPADEPLSDPHRHLQSMINVFSKPYSLTPYGLSVIKAMNERSIDNDEGKMM</sequence>
<accession>A0A209A5Y8</accession>
<evidence type="ECO:0000313" key="1">
    <source>
        <dbReference type="EMBL" id="OVZ87913.1"/>
    </source>
</evidence>
<proteinExistence type="predicted"/>
<comment type="caution">
    <text evidence="1">The sequence shown here is derived from an EMBL/GenBank/DDBJ whole genome shotgun (WGS) entry which is preliminary data.</text>
</comment>
<dbReference type="AlphaFoldDB" id="A0A209A5Y8"/>
<dbReference type="Proteomes" id="UP000196440">
    <property type="component" value="Unassembled WGS sequence"/>
</dbReference>
<protein>
    <submittedName>
        <fullName evidence="1">Uncharacterized protein</fullName>
    </submittedName>
</protein>
<evidence type="ECO:0000313" key="2">
    <source>
        <dbReference type="Proteomes" id="UP000196440"/>
    </source>
</evidence>
<reference evidence="1 2" key="1">
    <citation type="submission" date="2017-05" db="EMBL/GenBank/DDBJ databases">
        <title>Whole genome sequencing of Yersinia kristensenii.</title>
        <authorList>
            <person name="Campioni F."/>
        </authorList>
    </citation>
    <scope>NUCLEOTIDE SEQUENCE [LARGE SCALE GENOMIC DNA]</scope>
    <source>
        <strain evidence="1 2">CFSAN060536</strain>
    </source>
</reference>
<gene>
    <name evidence="1" type="ORF">CBW57_06570</name>
</gene>
<dbReference type="EMBL" id="NHOI01000009">
    <property type="protein sequence ID" value="OVZ87913.1"/>
    <property type="molecule type" value="Genomic_DNA"/>
</dbReference>
<organism evidence="1 2">
    <name type="scientific">Yersinia intermedia</name>
    <dbReference type="NCBI Taxonomy" id="631"/>
    <lineage>
        <taxon>Bacteria</taxon>
        <taxon>Pseudomonadati</taxon>
        <taxon>Pseudomonadota</taxon>
        <taxon>Gammaproteobacteria</taxon>
        <taxon>Enterobacterales</taxon>
        <taxon>Yersiniaceae</taxon>
        <taxon>Yersinia</taxon>
    </lineage>
</organism>